<keyword evidence="8 9" id="KW-1015">Disulfide bond</keyword>
<evidence type="ECO:0000256" key="10">
    <source>
        <dbReference type="SAM" id="Phobius"/>
    </source>
</evidence>
<dbReference type="InterPro" id="IPR009030">
    <property type="entry name" value="Growth_fac_rcpt_cys_sf"/>
</dbReference>
<feature type="domain" description="EGF-like" evidence="11">
    <location>
        <begin position="163"/>
        <end position="201"/>
    </location>
</feature>
<evidence type="ECO:0000256" key="8">
    <source>
        <dbReference type="ARBA" id="ARBA00023157"/>
    </source>
</evidence>
<keyword evidence="10" id="KW-1133">Transmembrane helix</keyword>
<feature type="transmembrane region" description="Helical" evidence="10">
    <location>
        <begin position="244"/>
        <end position="262"/>
    </location>
</feature>
<feature type="disulfide bond" evidence="9">
    <location>
        <begin position="99"/>
        <end position="108"/>
    </location>
</feature>
<dbReference type="PROSITE" id="PS01187">
    <property type="entry name" value="EGF_CA"/>
    <property type="match status" value="1"/>
</dbReference>
<dbReference type="GO" id="GO:0005509">
    <property type="term" value="F:calcium ion binding"/>
    <property type="evidence" value="ECO:0007669"/>
    <property type="project" value="InterPro"/>
</dbReference>
<keyword evidence="10" id="KW-0472">Membrane</keyword>
<evidence type="ECO:0000259" key="11">
    <source>
        <dbReference type="PROSITE" id="PS50026"/>
    </source>
</evidence>
<dbReference type="InterPro" id="IPR006212">
    <property type="entry name" value="Furin_repeat"/>
</dbReference>
<dbReference type="CDD" id="cd00054">
    <property type="entry name" value="EGF_CA"/>
    <property type="match status" value="1"/>
</dbReference>
<reference evidence="12" key="1">
    <citation type="submission" date="2018-11" db="EMBL/GenBank/DDBJ databases">
        <authorList>
            <consortium name="Pathogen Informatics"/>
        </authorList>
    </citation>
    <scope>NUCLEOTIDE SEQUENCE [LARGE SCALE GENOMIC DNA]</scope>
</reference>
<comment type="subcellular location">
    <subcellularLocation>
        <location evidence="1">Endoplasmic reticulum</location>
    </subcellularLocation>
</comment>
<dbReference type="PROSITE" id="PS50026">
    <property type="entry name" value="EGF_3"/>
    <property type="match status" value="2"/>
</dbReference>
<dbReference type="SMART" id="SM00181">
    <property type="entry name" value="EGF"/>
    <property type="match status" value="2"/>
</dbReference>
<dbReference type="SUPFAM" id="SSF57184">
    <property type="entry name" value="Growth factor receptor domain"/>
    <property type="match status" value="1"/>
</dbReference>
<proteinExistence type="inferred from homology"/>
<dbReference type="PROSITE" id="PS01248">
    <property type="entry name" value="EGF_LAM_1"/>
    <property type="match status" value="1"/>
</dbReference>
<dbReference type="InterPro" id="IPR002049">
    <property type="entry name" value="LE_dom"/>
</dbReference>
<dbReference type="Pfam" id="PF11938">
    <property type="entry name" value="DUF3456"/>
    <property type="match status" value="1"/>
</dbReference>
<evidence type="ECO:0000313" key="12">
    <source>
        <dbReference type="EMBL" id="VDO19196.1"/>
    </source>
</evidence>
<keyword evidence="7" id="KW-0106">Calcium</keyword>
<keyword evidence="3 9" id="KW-0245">EGF-like domain</keyword>
<protein>
    <recommendedName>
        <fullName evidence="11">EGF-like domain-containing protein</fullName>
    </recommendedName>
</protein>
<dbReference type="PROSITE" id="PS00010">
    <property type="entry name" value="ASX_HYDROXYL"/>
    <property type="match status" value="1"/>
</dbReference>
<dbReference type="SMART" id="SM00261">
    <property type="entry name" value="FU"/>
    <property type="match status" value="1"/>
</dbReference>
<organism evidence="12">
    <name type="scientific">Heligmosomoides polygyrus</name>
    <name type="common">Parasitic roundworm</name>
    <dbReference type="NCBI Taxonomy" id="6339"/>
    <lineage>
        <taxon>Eukaryota</taxon>
        <taxon>Metazoa</taxon>
        <taxon>Ecdysozoa</taxon>
        <taxon>Nematoda</taxon>
        <taxon>Chromadorea</taxon>
        <taxon>Rhabditida</taxon>
        <taxon>Rhabditina</taxon>
        <taxon>Rhabditomorpha</taxon>
        <taxon>Strongyloidea</taxon>
        <taxon>Heligmosomidae</taxon>
        <taxon>Heligmosomoides</taxon>
    </lineage>
</organism>
<evidence type="ECO:0000256" key="2">
    <source>
        <dbReference type="ARBA" id="ARBA00005897"/>
    </source>
</evidence>
<dbReference type="AlphaFoldDB" id="A0A3P7TDB0"/>
<keyword evidence="5" id="KW-0677">Repeat</keyword>
<comment type="caution">
    <text evidence="9">Lacks conserved residue(s) required for the propagation of feature annotation.</text>
</comment>
<dbReference type="PANTHER" id="PTHR24039">
    <property type="entry name" value="FIBRILLIN-RELATED"/>
    <property type="match status" value="1"/>
</dbReference>
<evidence type="ECO:0000256" key="9">
    <source>
        <dbReference type="PROSITE-ProRule" id="PRU00076"/>
    </source>
</evidence>
<evidence type="ECO:0000256" key="4">
    <source>
        <dbReference type="ARBA" id="ARBA00022729"/>
    </source>
</evidence>
<evidence type="ECO:0000256" key="5">
    <source>
        <dbReference type="ARBA" id="ARBA00022737"/>
    </source>
</evidence>
<gene>
    <name evidence="12" type="ORF">HPBE_LOCUS814</name>
</gene>
<keyword evidence="4" id="KW-0732">Signal</keyword>
<dbReference type="InterPro" id="IPR018097">
    <property type="entry name" value="EGF_Ca-bd_CS"/>
</dbReference>
<dbReference type="EMBL" id="UZAH01000704">
    <property type="protein sequence ID" value="VDO19196.1"/>
    <property type="molecule type" value="Genomic_DNA"/>
</dbReference>
<keyword evidence="6" id="KW-0256">Endoplasmic reticulum</keyword>
<dbReference type="PROSITE" id="PS00022">
    <property type="entry name" value="EGF_1"/>
    <property type="match status" value="1"/>
</dbReference>
<evidence type="ECO:0000256" key="7">
    <source>
        <dbReference type="ARBA" id="ARBA00022837"/>
    </source>
</evidence>
<dbReference type="Pfam" id="PF07645">
    <property type="entry name" value="EGF_CA"/>
    <property type="match status" value="1"/>
</dbReference>
<dbReference type="InterPro" id="IPR000742">
    <property type="entry name" value="EGF"/>
</dbReference>
<sequence length="277" mass="30821">MGKYATRYEISLFDYSPRFQCANIVEEHEELIEEYYYHHQSNNMTEWLCESRLKLCCPYGHFGKDCVKCPGFEQSGLPCFGHGSCHGDGSRNGNGKCKCEAGYSGNMCRKCASNYFEKSKTENSIECEKCFEGCAGGCRGTSPKDCVQCKKGWSRNPDEECVDIDECAVESSCAKPNEKCVNSPGSFECVCVEGYKRDGSECVLDVEAKPYHALIAPDKLLKAISMTSLAVIIAFVVYRRSLLLVFLSGIAVVLIIFIDMHVNPETIPDEAKKFLGL</sequence>
<dbReference type="FunFam" id="2.10.25.10:FF:000038">
    <property type="entry name" value="Fibrillin 2"/>
    <property type="match status" value="1"/>
</dbReference>
<name>A0A3P7TDB0_HELPZ</name>
<dbReference type="InterPro" id="IPR000152">
    <property type="entry name" value="EGF-type_Asp/Asn_hydroxyl_site"/>
</dbReference>
<dbReference type="SMART" id="SM00179">
    <property type="entry name" value="EGF_CA"/>
    <property type="match status" value="1"/>
</dbReference>
<comment type="similarity">
    <text evidence="2">Belongs to the CRELD family.</text>
</comment>
<feature type="domain" description="EGF-like" evidence="11">
    <location>
        <begin position="70"/>
        <end position="109"/>
    </location>
</feature>
<dbReference type="OrthoDB" id="19903at2759"/>
<dbReference type="InterPro" id="IPR001881">
    <property type="entry name" value="EGF-like_Ca-bd_dom"/>
</dbReference>
<dbReference type="InterPro" id="IPR021852">
    <property type="entry name" value="DUF3456"/>
</dbReference>
<evidence type="ECO:0000256" key="3">
    <source>
        <dbReference type="ARBA" id="ARBA00022536"/>
    </source>
</evidence>
<keyword evidence="10" id="KW-0812">Transmembrane</keyword>
<evidence type="ECO:0000256" key="1">
    <source>
        <dbReference type="ARBA" id="ARBA00004240"/>
    </source>
</evidence>
<accession>A0A3P7TDB0</accession>
<dbReference type="Gene3D" id="2.10.25.10">
    <property type="entry name" value="Laminin"/>
    <property type="match status" value="1"/>
</dbReference>
<dbReference type="GO" id="GO:0005783">
    <property type="term" value="C:endoplasmic reticulum"/>
    <property type="evidence" value="ECO:0007669"/>
    <property type="project" value="UniProtKB-SubCell"/>
</dbReference>
<evidence type="ECO:0000256" key="6">
    <source>
        <dbReference type="ARBA" id="ARBA00022824"/>
    </source>
</evidence>
<dbReference type="InterPro" id="IPR049883">
    <property type="entry name" value="NOTCH1_EGF-like"/>
</dbReference>
<dbReference type="PANTHER" id="PTHR24039:SF58">
    <property type="entry name" value="EGF-LIKE DOMAIN-CONTAINING PROTEIN"/>
    <property type="match status" value="1"/>
</dbReference>